<evidence type="ECO:0000313" key="2">
    <source>
        <dbReference type="Proteomes" id="UP000515733"/>
    </source>
</evidence>
<evidence type="ECO:0008006" key="3">
    <source>
        <dbReference type="Google" id="ProtNLM"/>
    </source>
</evidence>
<dbReference type="RefSeq" id="WP_145769708.1">
    <property type="nucleotide sequence ID" value="NZ_LR778301.1"/>
</dbReference>
<organism evidence="1 2">
    <name type="scientific">Denitratisoma oestradiolicum</name>
    <dbReference type="NCBI Taxonomy" id="311182"/>
    <lineage>
        <taxon>Bacteria</taxon>
        <taxon>Pseudomonadati</taxon>
        <taxon>Pseudomonadota</taxon>
        <taxon>Betaproteobacteria</taxon>
        <taxon>Nitrosomonadales</taxon>
        <taxon>Sterolibacteriaceae</taxon>
        <taxon>Denitratisoma</taxon>
    </lineage>
</organism>
<proteinExistence type="predicted"/>
<dbReference type="OrthoDB" id="8902597at2"/>
<name>A0A6S6XRL6_9PROT</name>
<dbReference type="KEGG" id="doe:DENOEST_1441"/>
<keyword evidence="2" id="KW-1185">Reference proteome</keyword>
<dbReference type="EMBL" id="LR778301">
    <property type="protein sequence ID" value="CAB1368606.1"/>
    <property type="molecule type" value="Genomic_DNA"/>
</dbReference>
<dbReference type="AlphaFoldDB" id="A0A6S6XRL6"/>
<reference evidence="1 2" key="1">
    <citation type="submission" date="2020-03" db="EMBL/GenBank/DDBJ databases">
        <authorList>
            <consortium name="Genoscope - CEA"/>
            <person name="William W."/>
        </authorList>
    </citation>
    <scope>NUCLEOTIDE SEQUENCE [LARGE SCALE GENOMIC DNA]</scope>
    <source>
        <strain evidence="2">DSM 16959</strain>
    </source>
</reference>
<evidence type="ECO:0000313" key="1">
    <source>
        <dbReference type="EMBL" id="CAB1368606.1"/>
    </source>
</evidence>
<protein>
    <recommendedName>
        <fullName evidence="3">DUF1579 domain-containing protein</fullName>
    </recommendedName>
</protein>
<gene>
    <name evidence="1" type="ORF">DENOEST_1441</name>
</gene>
<sequence>MSTSRLCPLAGLLLGLAAATTGAAADTTNKPCQSAAHRQFDFWIGHWQVSTADNTVVGNNRISAIAGGCALLEEWSGADGGSGKSLIVYQPERGRWRQLWADSNSERSDRQGRPGLGGMVLTDAAGPGRRGRNVLRAVSADELRQLEQSSSDGGRTWTTVFKGIYRRLPAQP</sequence>
<dbReference type="Proteomes" id="UP000515733">
    <property type="component" value="Chromosome"/>
</dbReference>
<accession>A0A6S6XRL6</accession>